<organism evidence="2 3">
    <name type="scientific">Prunus armeniaca</name>
    <name type="common">Apricot</name>
    <name type="synonym">Armeniaca vulgaris</name>
    <dbReference type="NCBI Taxonomy" id="36596"/>
    <lineage>
        <taxon>Eukaryota</taxon>
        <taxon>Viridiplantae</taxon>
        <taxon>Streptophyta</taxon>
        <taxon>Embryophyta</taxon>
        <taxon>Tracheophyta</taxon>
        <taxon>Spermatophyta</taxon>
        <taxon>Magnoliopsida</taxon>
        <taxon>eudicotyledons</taxon>
        <taxon>Gunneridae</taxon>
        <taxon>Pentapetalae</taxon>
        <taxon>rosids</taxon>
        <taxon>fabids</taxon>
        <taxon>Rosales</taxon>
        <taxon>Rosaceae</taxon>
        <taxon>Amygdaloideae</taxon>
        <taxon>Amygdaleae</taxon>
        <taxon>Prunus</taxon>
    </lineage>
</organism>
<dbReference type="EMBL" id="CAEKKB010000006">
    <property type="protein sequence ID" value="CAB4314242.1"/>
    <property type="molecule type" value="Genomic_DNA"/>
</dbReference>
<protein>
    <submittedName>
        <fullName evidence="2">Uncharacterized protein</fullName>
    </submittedName>
</protein>
<sequence>MGLGNGWVAMGKGGENGHESEKRGMGIGAGGWEKNQREKGDGSGWVARGKAGERRRNRGRGEVFVTVGGEKIWAWVGVDGFWGKGPQGGSGFV</sequence>
<name>A0A6J5XQ05_PRUAR</name>
<feature type="compositionally biased region" description="Basic and acidic residues" evidence="1">
    <location>
        <begin position="15"/>
        <end position="24"/>
    </location>
</feature>
<evidence type="ECO:0000256" key="1">
    <source>
        <dbReference type="SAM" id="MobiDB-lite"/>
    </source>
</evidence>
<dbReference type="Proteomes" id="UP000507245">
    <property type="component" value="Unassembled WGS sequence"/>
</dbReference>
<dbReference type="AlphaFoldDB" id="A0A6J5XQ05"/>
<gene>
    <name evidence="2" type="ORF">ORAREDHAP_LOCUS38537</name>
</gene>
<proteinExistence type="predicted"/>
<keyword evidence="3" id="KW-1185">Reference proteome</keyword>
<accession>A0A6J5XQ05</accession>
<evidence type="ECO:0000313" key="2">
    <source>
        <dbReference type="EMBL" id="CAB4314242.1"/>
    </source>
</evidence>
<reference evidence="3" key="1">
    <citation type="journal article" date="2020" name="Genome Biol.">
        <title>Gamete binning: chromosome-level and haplotype-resolved genome assembly enabled by high-throughput single-cell sequencing of gamete genomes.</title>
        <authorList>
            <person name="Campoy J.A."/>
            <person name="Sun H."/>
            <person name="Goel M."/>
            <person name="Jiao W.-B."/>
            <person name="Folz-Donahue K."/>
            <person name="Wang N."/>
            <person name="Rubio M."/>
            <person name="Liu C."/>
            <person name="Kukat C."/>
            <person name="Ruiz D."/>
            <person name="Huettel B."/>
            <person name="Schneeberger K."/>
        </authorList>
    </citation>
    <scope>NUCLEOTIDE SEQUENCE [LARGE SCALE GENOMIC DNA]</scope>
    <source>
        <strain evidence="3">cv. Rojo Pasion</strain>
    </source>
</reference>
<feature type="region of interest" description="Disordered" evidence="1">
    <location>
        <begin position="1"/>
        <end position="60"/>
    </location>
</feature>
<evidence type="ECO:0000313" key="3">
    <source>
        <dbReference type="Proteomes" id="UP000507245"/>
    </source>
</evidence>